<feature type="domain" description="Pseudouridine synthase II N-terminal" evidence="6">
    <location>
        <begin position="37"/>
        <end position="185"/>
    </location>
</feature>
<dbReference type="InterPro" id="IPR015240">
    <property type="entry name" value="tRNA_sdUridine_synth_fam1_C"/>
</dbReference>
<comment type="catalytic activity">
    <reaction evidence="1 5">
        <text>uridine(55) in tRNA = pseudouridine(55) in tRNA</text>
        <dbReference type="Rhea" id="RHEA:42532"/>
        <dbReference type="Rhea" id="RHEA-COMP:10101"/>
        <dbReference type="Rhea" id="RHEA-COMP:10102"/>
        <dbReference type="ChEBI" id="CHEBI:65314"/>
        <dbReference type="ChEBI" id="CHEBI:65315"/>
        <dbReference type="EC" id="5.4.99.25"/>
    </reaction>
</comment>
<gene>
    <name evidence="5 9" type="primary">truB</name>
    <name evidence="9" type="ORF">CleRT_03780</name>
</gene>
<dbReference type="PANTHER" id="PTHR13767">
    <property type="entry name" value="TRNA-PSEUDOURIDINE SYNTHASE"/>
    <property type="match status" value="1"/>
</dbReference>
<dbReference type="Pfam" id="PF01509">
    <property type="entry name" value="TruB_N"/>
    <property type="match status" value="1"/>
</dbReference>
<dbReference type="InterPro" id="IPR032819">
    <property type="entry name" value="TruB_C"/>
</dbReference>
<dbReference type="InterPro" id="IPR036974">
    <property type="entry name" value="PUA_sf"/>
</dbReference>
<feature type="domain" description="tRNA pseudouridine synthase II TruB subfamily 1 C-terminal" evidence="7">
    <location>
        <begin position="251"/>
        <end position="307"/>
    </location>
</feature>
<dbReference type="InterPro" id="IPR014780">
    <property type="entry name" value="tRNA_psdUridine_synth_TruB"/>
</dbReference>
<dbReference type="HAMAP" id="MF_01080">
    <property type="entry name" value="TruB_bact"/>
    <property type="match status" value="1"/>
</dbReference>
<dbReference type="CDD" id="cd21152">
    <property type="entry name" value="PUA_TruB_bacterial"/>
    <property type="match status" value="1"/>
</dbReference>
<keyword evidence="3 5" id="KW-0819">tRNA processing</keyword>
<keyword evidence="10" id="KW-1185">Reference proteome</keyword>
<evidence type="ECO:0000256" key="5">
    <source>
        <dbReference type="HAMAP-Rule" id="MF_01080"/>
    </source>
</evidence>
<dbReference type="InterPro" id="IPR002501">
    <property type="entry name" value="PsdUridine_synth_N"/>
</dbReference>
<feature type="active site" description="Nucleophile" evidence="5">
    <location>
        <position position="52"/>
    </location>
</feature>
<dbReference type="PANTHER" id="PTHR13767:SF2">
    <property type="entry name" value="PSEUDOURIDYLATE SYNTHASE TRUB1"/>
    <property type="match status" value="1"/>
</dbReference>
<evidence type="ECO:0000256" key="3">
    <source>
        <dbReference type="ARBA" id="ARBA00022694"/>
    </source>
</evidence>
<dbReference type="Proteomes" id="UP000063965">
    <property type="component" value="Chromosome"/>
</dbReference>
<sequence>MIVRSKGQKIIKRTIDGVLLLDKPRGITSNNAVQRIKNFFHAKKAGHTGNLDPLADGMLPICLGEATKFSQYLLDADKTYLVKIRLGIRTASGDSEAEIISQRPVPELSKHKFEKTMTSFCGVIEQTPSMYSALKYKGQPLYKLAHQGIEVERKSRCITIYQLNLLDFKGEMAELYVHCSKGTYVRTLVDDLGEALGCGAHVIALRRLTVVHYLEDQMVSLARLEREYKNQNKDSLDSHLLPIESMVAHFPVLKLSKATVFYLQQGQPVMVPHAPTQGFVRLRTQANQFIGIGEVLTDARIAPRRLIKTH</sequence>
<evidence type="ECO:0000259" key="8">
    <source>
        <dbReference type="Pfam" id="PF16198"/>
    </source>
</evidence>
<dbReference type="EC" id="5.4.99.25" evidence="5"/>
<feature type="domain" description="tRNA pseudouridylate synthase B C-terminal" evidence="8">
    <location>
        <begin position="186"/>
        <end position="247"/>
    </location>
</feature>
<evidence type="ECO:0000313" key="9">
    <source>
        <dbReference type="EMBL" id="AKQ33341.1"/>
    </source>
</evidence>
<dbReference type="Pfam" id="PF09157">
    <property type="entry name" value="TruB-C_2"/>
    <property type="match status" value="1"/>
</dbReference>
<proteinExistence type="inferred from homology"/>
<dbReference type="Gene3D" id="2.30.130.10">
    <property type="entry name" value="PUA domain"/>
    <property type="match status" value="1"/>
</dbReference>
<dbReference type="EMBL" id="CP011126">
    <property type="protein sequence ID" value="AKQ33341.1"/>
    <property type="molecule type" value="Genomic_DNA"/>
</dbReference>
<dbReference type="NCBIfam" id="TIGR00431">
    <property type="entry name" value="TruB"/>
    <property type="match status" value="1"/>
</dbReference>
<keyword evidence="4 5" id="KW-0413">Isomerase</keyword>
<evidence type="ECO:0000259" key="7">
    <source>
        <dbReference type="Pfam" id="PF09157"/>
    </source>
</evidence>
<dbReference type="InterPro" id="IPR015947">
    <property type="entry name" value="PUA-like_sf"/>
</dbReference>
<comment type="similarity">
    <text evidence="2 5">Belongs to the pseudouridine synthase TruB family. Type 1 subfamily.</text>
</comment>
<name>A0ABM5UTW0_9COXI</name>
<comment type="function">
    <text evidence="5">Responsible for synthesis of pseudouridine from uracil-55 in the psi GC loop of transfer RNAs.</text>
</comment>
<evidence type="ECO:0000256" key="1">
    <source>
        <dbReference type="ARBA" id="ARBA00000385"/>
    </source>
</evidence>
<evidence type="ECO:0000256" key="4">
    <source>
        <dbReference type="ARBA" id="ARBA00023235"/>
    </source>
</evidence>
<dbReference type="InterPro" id="IPR020103">
    <property type="entry name" value="PsdUridine_synth_cat_dom_sf"/>
</dbReference>
<dbReference type="CDD" id="cd02573">
    <property type="entry name" value="PseudoU_synth_EcTruB"/>
    <property type="match status" value="1"/>
</dbReference>
<dbReference type="Gene3D" id="3.30.2350.10">
    <property type="entry name" value="Pseudouridine synthase"/>
    <property type="match status" value="1"/>
</dbReference>
<accession>A0ABM5UTW0</accession>
<evidence type="ECO:0000259" key="6">
    <source>
        <dbReference type="Pfam" id="PF01509"/>
    </source>
</evidence>
<evidence type="ECO:0000256" key="2">
    <source>
        <dbReference type="ARBA" id="ARBA00005642"/>
    </source>
</evidence>
<dbReference type="Pfam" id="PF16198">
    <property type="entry name" value="TruB_C_2"/>
    <property type="match status" value="1"/>
</dbReference>
<evidence type="ECO:0000313" key="10">
    <source>
        <dbReference type="Proteomes" id="UP000063965"/>
    </source>
</evidence>
<dbReference type="SUPFAM" id="SSF55120">
    <property type="entry name" value="Pseudouridine synthase"/>
    <property type="match status" value="1"/>
</dbReference>
<organism evidence="9 10">
    <name type="scientific">Candidatus Coxiella mudrowiae</name>
    <dbReference type="NCBI Taxonomy" id="2054173"/>
    <lineage>
        <taxon>Bacteria</taxon>
        <taxon>Pseudomonadati</taxon>
        <taxon>Pseudomonadota</taxon>
        <taxon>Gammaproteobacteria</taxon>
        <taxon>Legionellales</taxon>
        <taxon>Coxiellaceae</taxon>
        <taxon>Coxiella</taxon>
    </lineage>
</organism>
<protein>
    <recommendedName>
        <fullName evidence="5">tRNA pseudouridine synthase B</fullName>
        <ecNumber evidence="5">5.4.99.25</ecNumber>
    </recommendedName>
    <alternativeName>
        <fullName evidence="5">tRNA pseudouridine(55) synthase</fullName>
        <shortName evidence="5">Psi55 synthase</shortName>
    </alternativeName>
    <alternativeName>
        <fullName evidence="5">tRNA pseudouridylate synthase</fullName>
    </alternativeName>
    <alternativeName>
        <fullName evidence="5">tRNA-uridine isomerase</fullName>
    </alternativeName>
</protein>
<reference evidence="9 10" key="1">
    <citation type="journal article" date="2015" name="Genome Biol. Evol.">
        <title>Distinctive Genome Reduction Rates Revealed by Genomic Analyses of Two Coxiella-Like Endosymbionts in Ticks.</title>
        <authorList>
            <person name="Gottlieb Y."/>
            <person name="Lalzar I."/>
            <person name="Klasson L."/>
        </authorList>
    </citation>
    <scope>NUCLEOTIDE SEQUENCE [LARGE SCALE GENOMIC DNA]</scope>
    <source>
        <strain evidence="9 10">CRt</strain>
    </source>
</reference>
<dbReference type="SUPFAM" id="SSF88697">
    <property type="entry name" value="PUA domain-like"/>
    <property type="match status" value="1"/>
</dbReference>